<accession>A0A9P0CSY7</accession>
<feature type="chain" id="PRO_5040189564" evidence="1">
    <location>
        <begin position="25"/>
        <end position="210"/>
    </location>
</feature>
<dbReference type="Proteomes" id="UP001153636">
    <property type="component" value="Chromosome 14"/>
</dbReference>
<keyword evidence="1" id="KW-0732">Signal</keyword>
<name>A0A9P0CSY7_9CUCU</name>
<protein>
    <submittedName>
        <fullName evidence="2">Uncharacterized protein</fullName>
    </submittedName>
</protein>
<evidence type="ECO:0000313" key="3">
    <source>
        <dbReference type="Proteomes" id="UP001153636"/>
    </source>
</evidence>
<gene>
    <name evidence="2" type="ORF">PSYICH_LOCUS4547</name>
</gene>
<dbReference type="EMBL" id="OV651826">
    <property type="protein sequence ID" value="CAH1103661.1"/>
    <property type="molecule type" value="Genomic_DNA"/>
</dbReference>
<organism evidence="2 3">
    <name type="scientific">Psylliodes chrysocephalus</name>
    <dbReference type="NCBI Taxonomy" id="3402493"/>
    <lineage>
        <taxon>Eukaryota</taxon>
        <taxon>Metazoa</taxon>
        <taxon>Ecdysozoa</taxon>
        <taxon>Arthropoda</taxon>
        <taxon>Hexapoda</taxon>
        <taxon>Insecta</taxon>
        <taxon>Pterygota</taxon>
        <taxon>Neoptera</taxon>
        <taxon>Endopterygota</taxon>
        <taxon>Coleoptera</taxon>
        <taxon>Polyphaga</taxon>
        <taxon>Cucujiformia</taxon>
        <taxon>Chrysomeloidea</taxon>
        <taxon>Chrysomelidae</taxon>
        <taxon>Galerucinae</taxon>
        <taxon>Alticini</taxon>
        <taxon>Psylliodes</taxon>
    </lineage>
</organism>
<reference evidence="2" key="1">
    <citation type="submission" date="2022-01" db="EMBL/GenBank/DDBJ databases">
        <authorList>
            <person name="King R."/>
        </authorList>
    </citation>
    <scope>NUCLEOTIDE SEQUENCE</scope>
</reference>
<feature type="signal peptide" evidence="1">
    <location>
        <begin position="1"/>
        <end position="24"/>
    </location>
</feature>
<keyword evidence="3" id="KW-1185">Reference proteome</keyword>
<proteinExistence type="predicted"/>
<dbReference type="AlphaFoldDB" id="A0A9P0CSY7"/>
<evidence type="ECO:0000256" key="1">
    <source>
        <dbReference type="SAM" id="SignalP"/>
    </source>
</evidence>
<evidence type="ECO:0000313" key="2">
    <source>
        <dbReference type="EMBL" id="CAH1103661.1"/>
    </source>
</evidence>
<sequence length="210" mass="24204">MMFKQYMILLVIGVLGSFLCEIEGTPVKMVICNEWYYENCSKATVYFEVRKVSAGMSGFVGKNSYENYLTDVSTNFPKIHHQPTQISNQEVTENNQIKNTYENIPANIQTKDSFENIPANNQTKDTYQNITANNQTKDTYENITANNQTKDTFENIPANNQTRDTFENIPANNQTKDIYENVAQGIFEKKHAINETEIYKMKKSINNIIY</sequence>